<evidence type="ECO:0000313" key="1">
    <source>
        <dbReference type="EMBL" id="DAE26224.1"/>
    </source>
</evidence>
<sequence>MNLDIVSTNSLIVAASLSFISAPISILPNSDVYFCAASTLRLLVLSGNM</sequence>
<protein>
    <submittedName>
        <fullName evidence="1">Uncharacterized protein</fullName>
    </submittedName>
</protein>
<dbReference type="EMBL" id="BK015811">
    <property type="protein sequence ID" value="DAE26224.1"/>
    <property type="molecule type" value="Genomic_DNA"/>
</dbReference>
<organism evidence="1">
    <name type="scientific">Siphoviridae sp. ctcMb1</name>
    <dbReference type="NCBI Taxonomy" id="2827276"/>
    <lineage>
        <taxon>Viruses</taxon>
        <taxon>Duplodnaviria</taxon>
        <taxon>Heunggongvirae</taxon>
        <taxon>Uroviricota</taxon>
        <taxon>Caudoviricetes</taxon>
    </lineage>
</organism>
<name>A0A8S5R4C2_9CAUD</name>
<reference evidence="1" key="1">
    <citation type="journal article" date="2021" name="Proc. Natl. Acad. Sci. U.S.A.">
        <title>A Catalog of Tens of Thousands of Viruses from Human Metagenomes Reveals Hidden Associations with Chronic Diseases.</title>
        <authorList>
            <person name="Tisza M.J."/>
            <person name="Buck C.B."/>
        </authorList>
    </citation>
    <scope>NUCLEOTIDE SEQUENCE</scope>
    <source>
        <strain evidence="1">CtcMb1</strain>
    </source>
</reference>
<proteinExistence type="predicted"/>
<accession>A0A8S5R4C2</accession>